<dbReference type="AlphaFoldDB" id="A0A023CZH8"/>
<proteinExistence type="predicted"/>
<organism evidence="6 7">
    <name type="scientific">Liquorilactobacillus sucicola DSM 21376 = JCM 15457</name>
    <dbReference type="NCBI Taxonomy" id="1423806"/>
    <lineage>
        <taxon>Bacteria</taxon>
        <taxon>Bacillati</taxon>
        <taxon>Bacillota</taxon>
        <taxon>Bacilli</taxon>
        <taxon>Lactobacillales</taxon>
        <taxon>Lactobacillaceae</taxon>
        <taxon>Liquorilactobacillus</taxon>
    </lineage>
</organism>
<dbReference type="NCBIfam" id="NF001752">
    <property type="entry name" value="PRK00481.1-1"/>
    <property type="match status" value="1"/>
</dbReference>
<keyword evidence="2" id="KW-0808">Transferase</keyword>
<dbReference type="InterPro" id="IPR003000">
    <property type="entry name" value="Sirtuin"/>
</dbReference>
<dbReference type="InterPro" id="IPR026590">
    <property type="entry name" value="Ssirtuin_cat_dom"/>
</dbReference>
<dbReference type="STRING" id="1423806.FD15_GL000017"/>
<accession>A0A023CZH8</accession>
<dbReference type="PATRIC" id="fig|1423806.3.peg.19"/>
<evidence type="ECO:0000256" key="3">
    <source>
        <dbReference type="ARBA" id="ARBA00023027"/>
    </source>
</evidence>
<keyword evidence="7" id="KW-1185">Reference proteome</keyword>
<feature type="binding site" evidence="4">
    <location>
        <position position="122"/>
    </location>
    <ligand>
        <name>Zn(2+)</name>
        <dbReference type="ChEBI" id="CHEBI:29105"/>
    </ligand>
</feature>
<dbReference type="PANTHER" id="PTHR11085">
    <property type="entry name" value="NAD-DEPENDENT PROTEIN DEACYLASE SIRTUIN-5, MITOCHONDRIAL-RELATED"/>
    <property type="match status" value="1"/>
</dbReference>
<comment type="caution">
    <text evidence="6">The sequence shown here is derived from an EMBL/GenBank/DDBJ whole genome shotgun (WGS) entry which is preliminary data.</text>
</comment>
<dbReference type="Pfam" id="PF02146">
    <property type="entry name" value="SIR2"/>
    <property type="match status" value="1"/>
</dbReference>
<dbReference type="OrthoDB" id="9800582at2"/>
<dbReference type="PROSITE" id="PS50305">
    <property type="entry name" value="SIRTUIN"/>
    <property type="match status" value="1"/>
</dbReference>
<dbReference type="Gene3D" id="3.40.50.1220">
    <property type="entry name" value="TPP-binding domain"/>
    <property type="match status" value="1"/>
</dbReference>
<keyword evidence="4" id="KW-0479">Metal-binding</keyword>
<evidence type="ECO:0000256" key="1">
    <source>
        <dbReference type="ARBA" id="ARBA00012928"/>
    </source>
</evidence>
<dbReference type="EC" id="2.3.1.286" evidence="1"/>
<dbReference type="SUPFAM" id="SSF52467">
    <property type="entry name" value="DHS-like NAD/FAD-binding domain"/>
    <property type="match status" value="1"/>
</dbReference>
<feature type="binding site" evidence="4">
    <location>
        <position position="140"/>
    </location>
    <ligand>
        <name>Zn(2+)</name>
        <dbReference type="ChEBI" id="CHEBI:29105"/>
    </ligand>
</feature>
<sequence>MTELQKMIESARNIVFLTGAGVSTPSGIPDYRSKSGLYTQKANPEYLLSRTCLEQEPKKFYHFVSEHMYYPSAEPNVIHKKIAAASHICQAKVITQNVDGLHLSAGTENLVEFHGNLYQVYCQKCGKQVDYREYLKNMIHYGCGGILRPNIVLYEETIAQAVLHAAIKMVSQADLLIICGTSLRVYPFAGLIRYRSSAAKIIAINREKIELPSGGSMILEDAVHAFEKLHI</sequence>
<dbReference type="InterPro" id="IPR029035">
    <property type="entry name" value="DHS-like_NAD/FAD-binding_dom"/>
</dbReference>
<name>A0A023CZH8_9LACO</name>
<protein>
    <recommendedName>
        <fullName evidence="1">protein acetyllysine N-acetyltransferase</fullName>
        <ecNumber evidence="1">2.3.1.286</ecNumber>
    </recommendedName>
</protein>
<dbReference type="PANTHER" id="PTHR11085:SF4">
    <property type="entry name" value="NAD-DEPENDENT PROTEIN DEACYLASE"/>
    <property type="match status" value="1"/>
</dbReference>
<dbReference type="Gene3D" id="3.30.1600.10">
    <property type="entry name" value="SIR2/SIRT2 'Small Domain"/>
    <property type="match status" value="1"/>
</dbReference>
<keyword evidence="4" id="KW-0862">Zinc</keyword>
<dbReference type="EMBL" id="AYZF01000007">
    <property type="protein sequence ID" value="KRN07194.1"/>
    <property type="molecule type" value="Genomic_DNA"/>
</dbReference>
<dbReference type="Proteomes" id="UP000050961">
    <property type="component" value="Unassembled WGS sequence"/>
</dbReference>
<evidence type="ECO:0000313" key="7">
    <source>
        <dbReference type="Proteomes" id="UP000050961"/>
    </source>
</evidence>
<feature type="binding site" evidence="4">
    <location>
        <position position="143"/>
    </location>
    <ligand>
        <name>Zn(2+)</name>
        <dbReference type="ChEBI" id="CHEBI:29105"/>
    </ligand>
</feature>
<dbReference type="InterPro" id="IPR026591">
    <property type="entry name" value="Sirtuin_cat_small_dom_sf"/>
</dbReference>
<dbReference type="InterPro" id="IPR050134">
    <property type="entry name" value="NAD-dep_sirtuin_deacylases"/>
</dbReference>
<reference evidence="6 7" key="1">
    <citation type="journal article" date="2015" name="Genome Announc.">
        <title>Expanding the biotechnology potential of lactobacilli through comparative genomics of 213 strains and associated genera.</title>
        <authorList>
            <person name="Sun Z."/>
            <person name="Harris H.M."/>
            <person name="McCann A."/>
            <person name="Guo C."/>
            <person name="Argimon S."/>
            <person name="Zhang W."/>
            <person name="Yang X."/>
            <person name="Jeffery I.B."/>
            <person name="Cooney J.C."/>
            <person name="Kagawa T.F."/>
            <person name="Liu W."/>
            <person name="Song Y."/>
            <person name="Salvetti E."/>
            <person name="Wrobel A."/>
            <person name="Rasinkangas P."/>
            <person name="Parkhill J."/>
            <person name="Rea M.C."/>
            <person name="O'Sullivan O."/>
            <person name="Ritari J."/>
            <person name="Douillard F.P."/>
            <person name="Paul Ross R."/>
            <person name="Yang R."/>
            <person name="Briner A.E."/>
            <person name="Felis G.E."/>
            <person name="de Vos W.M."/>
            <person name="Barrangou R."/>
            <person name="Klaenhammer T.R."/>
            <person name="Caufield P.W."/>
            <person name="Cui Y."/>
            <person name="Zhang H."/>
            <person name="O'Toole P.W."/>
        </authorList>
    </citation>
    <scope>NUCLEOTIDE SEQUENCE [LARGE SCALE GENOMIC DNA]</scope>
    <source>
        <strain evidence="6 7">DSM 21376</strain>
    </source>
</reference>
<gene>
    <name evidence="6" type="ORF">FD15_GL000017</name>
</gene>
<dbReference type="GO" id="GO:0046872">
    <property type="term" value="F:metal ion binding"/>
    <property type="evidence" value="ECO:0007669"/>
    <property type="project" value="UniProtKB-KW"/>
</dbReference>
<keyword evidence="3" id="KW-0520">NAD</keyword>
<feature type="active site" description="Proton acceptor" evidence="4">
    <location>
        <position position="114"/>
    </location>
</feature>
<feature type="binding site" evidence="4">
    <location>
        <position position="125"/>
    </location>
    <ligand>
        <name>Zn(2+)</name>
        <dbReference type="ChEBI" id="CHEBI:29105"/>
    </ligand>
</feature>
<dbReference type="GO" id="GO:0017136">
    <property type="term" value="F:histone deacetylase activity, NAD-dependent"/>
    <property type="evidence" value="ECO:0007669"/>
    <property type="project" value="TreeGrafter"/>
</dbReference>
<dbReference type="GO" id="GO:0070403">
    <property type="term" value="F:NAD+ binding"/>
    <property type="evidence" value="ECO:0007669"/>
    <property type="project" value="InterPro"/>
</dbReference>
<evidence type="ECO:0000256" key="2">
    <source>
        <dbReference type="ARBA" id="ARBA00022679"/>
    </source>
</evidence>
<evidence type="ECO:0000259" key="5">
    <source>
        <dbReference type="PROSITE" id="PS50305"/>
    </source>
</evidence>
<evidence type="ECO:0000313" key="6">
    <source>
        <dbReference type="EMBL" id="KRN07194.1"/>
    </source>
</evidence>
<dbReference type="RefSeq" id="WP_034989786.1">
    <property type="nucleotide sequence ID" value="NZ_AYZF01000007.1"/>
</dbReference>
<feature type="domain" description="Deacetylase sirtuin-type" evidence="5">
    <location>
        <begin position="1"/>
        <end position="231"/>
    </location>
</feature>
<evidence type="ECO:0000256" key="4">
    <source>
        <dbReference type="PROSITE-ProRule" id="PRU00236"/>
    </source>
</evidence>
<dbReference type="eggNOG" id="COG0846">
    <property type="taxonomic scope" value="Bacteria"/>
</dbReference>